<dbReference type="Pfam" id="PF02390">
    <property type="entry name" value="Methyltransf_4"/>
    <property type="match status" value="1"/>
</dbReference>
<dbReference type="AlphaFoldDB" id="A0A381DHR1"/>
<dbReference type="GeneID" id="93090862"/>
<evidence type="ECO:0000256" key="2">
    <source>
        <dbReference type="ARBA" id="ARBA00003015"/>
    </source>
</evidence>
<evidence type="ECO:0000313" key="8">
    <source>
        <dbReference type="EMBL" id="SUX10234.1"/>
    </source>
</evidence>
<dbReference type="Proteomes" id="UP000254920">
    <property type="component" value="Unassembled WGS sequence"/>
</dbReference>
<dbReference type="InterPro" id="IPR055361">
    <property type="entry name" value="tRNA_methyltr_TrmB_bact"/>
</dbReference>
<evidence type="ECO:0000256" key="5">
    <source>
        <dbReference type="ARBA" id="ARBA00022691"/>
    </source>
</evidence>
<dbReference type="InterPro" id="IPR003358">
    <property type="entry name" value="tRNA_(Gua-N-7)_MeTrfase_Trmb"/>
</dbReference>
<evidence type="ECO:0000256" key="3">
    <source>
        <dbReference type="ARBA" id="ARBA00022603"/>
    </source>
</evidence>
<name>A0A381DHR1_9BACT</name>
<evidence type="ECO:0000256" key="4">
    <source>
        <dbReference type="ARBA" id="ARBA00022679"/>
    </source>
</evidence>
<comment type="catalytic activity">
    <reaction evidence="1 7">
        <text>guanosine(46) in tRNA + S-adenosyl-L-methionine = N(7)-methylguanosine(46) in tRNA + S-adenosyl-L-homocysteine</text>
        <dbReference type="Rhea" id="RHEA:42708"/>
        <dbReference type="Rhea" id="RHEA-COMP:10188"/>
        <dbReference type="Rhea" id="RHEA-COMP:10189"/>
        <dbReference type="ChEBI" id="CHEBI:57856"/>
        <dbReference type="ChEBI" id="CHEBI:59789"/>
        <dbReference type="ChEBI" id="CHEBI:74269"/>
        <dbReference type="ChEBI" id="CHEBI:74480"/>
        <dbReference type="EC" id="2.1.1.33"/>
    </reaction>
</comment>
<feature type="binding site" evidence="7">
    <location>
        <position position="151"/>
    </location>
    <ligand>
        <name>S-adenosyl-L-methionine</name>
        <dbReference type="ChEBI" id="CHEBI:59789"/>
    </ligand>
</feature>
<dbReference type="HAMAP" id="MF_01057">
    <property type="entry name" value="tRNA_methyltr_TrmB"/>
    <property type="match status" value="1"/>
</dbReference>
<keyword evidence="3 7" id="KW-0489">Methyltransferase</keyword>
<keyword evidence="4 7" id="KW-0808">Transferase</keyword>
<reference evidence="8 9" key="1">
    <citation type="submission" date="2018-06" db="EMBL/GenBank/DDBJ databases">
        <authorList>
            <consortium name="Pathogen Informatics"/>
            <person name="Doyle S."/>
        </authorList>
    </citation>
    <scope>NUCLEOTIDE SEQUENCE [LARGE SCALE GENOMIC DNA]</scope>
    <source>
        <strain evidence="8 9">NCTC12475</strain>
    </source>
</reference>
<dbReference type="InterPro" id="IPR029063">
    <property type="entry name" value="SAM-dependent_MTases_sf"/>
</dbReference>
<dbReference type="EC" id="2.1.1.33" evidence="7"/>
<keyword evidence="5 7" id="KW-0949">S-adenosyl-L-methionine</keyword>
<evidence type="ECO:0000256" key="6">
    <source>
        <dbReference type="ARBA" id="ARBA00022694"/>
    </source>
</evidence>
<dbReference type="PROSITE" id="PS51625">
    <property type="entry name" value="SAM_MT_TRMB"/>
    <property type="match status" value="1"/>
</dbReference>
<feature type="binding site" evidence="7">
    <location>
        <position position="204"/>
    </location>
    <ligand>
        <name>substrate</name>
    </ligand>
</feature>
<dbReference type="NCBIfam" id="TIGR00091">
    <property type="entry name" value="tRNA (guanosine(46)-N7)-methyltransferase TrmB"/>
    <property type="match status" value="1"/>
</dbReference>
<proteinExistence type="inferred from homology"/>
<keyword evidence="6 7" id="KW-0819">tRNA processing</keyword>
<comment type="caution">
    <text evidence="7">Lacks conserved residue(s) required for the propagation of feature annotation.</text>
</comment>
<dbReference type="RefSeq" id="WP_089182674.1">
    <property type="nucleotide sequence ID" value="NZ_CP043427.1"/>
</dbReference>
<dbReference type="STRING" id="32024.GCA_000788295_00540"/>
<dbReference type="OrthoDB" id="9802090at2"/>
<comment type="pathway">
    <text evidence="7">tRNA modification; N(7)-methylguanine-tRNA biosynthesis.</text>
</comment>
<protein>
    <recommendedName>
        <fullName evidence="7">tRNA (guanine-N(7)-)-methyltransferase</fullName>
        <ecNumber evidence="7">2.1.1.33</ecNumber>
    </recommendedName>
    <alternativeName>
        <fullName evidence="7">tRNA (guanine(46)-N(7))-methyltransferase</fullName>
    </alternativeName>
    <alternativeName>
        <fullName evidence="7">tRNA(m7G46)-methyltransferase</fullName>
    </alternativeName>
</protein>
<feature type="binding site" evidence="7">
    <location>
        <position position="234"/>
    </location>
    <ligand>
        <name>substrate</name>
    </ligand>
</feature>
<dbReference type="EMBL" id="UFVD01000001">
    <property type="protein sequence ID" value="SUX10234.1"/>
    <property type="molecule type" value="Genomic_DNA"/>
</dbReference>
<organism evidence="8 9">
    <name type="scientific">Campylobacter sputorum subsp. sputorum</name>
    <dbReference type="NCBI Taxonomy" id="32024"/>
    <lineage>
        <taxon>Bacteria</taxon>
        <taxon>Pseudomonadati</taxon>
        <taxon>Campylobacterota</taxon>
        <taxon>Epsilonproteobacteria</taxon>
        <taxon>Campylobacterales</taxon>
        <taxon>Campylobacteraceae</taxon>
        <taxon>Campylobacter</taxon>
    </lineage>
</organism>
<dbReference type="GO" id="GO:0016787">
    <property type="term" value="F:hydrolase activity"/>
    <property type="evidence" value="ECO:0007669"/>
    <property type="project" value="UniProtKB-KW"/>
</dbReference>
<keyword evidence="8" id="KW-0378">Hydrolase</keyword>
<comment type="similarity">
    <text evidence="7">Belongs to the class I-like SAM-binding methyltransferase superfamily. TrmB family.</text>
</comment>
<dbReference type="UniPathway" id="UPA00989"/>
<keyword evidence="9" id="KW-1185">Reference proteome</keyword>
<dbReference type="Gene3D" id="3.40.50.150">
    <property type="entry name" value="Vaccinia Virus protein VP39"/>
    <property type="match status" value="1"/>
</dbReference>
<dbReference type="PANTHER" id="PTHR23417">
    <property type="entry name" value="3-DEOXY-D-MANNO-OCTULOSONIC-ACID TRANSFERASE/TRNA GUANINE-N 7 - -METHYLTRANSFERASE"/>
    <property type="match status" value="1"/>
</dbReference>
<dbReference type="SUPFAM" id="SSF53335">
    <property type="entry name" value="S-adenosyl-L-methionine-dependent methyltransferases"/>
    <property type="match status" value="1"/>
</dbReference>
<sequence length="393" mass="46305">MPNFVASSINKPKFPFVIHDINFLWSAKSKFDDIVLVKIENEEFFITIKKRKNDFVLKGEKITRPAKVGLLQKALSVFKDEFCKDILSDTIAIKKNRLVKQTPLLVDEECLLNFLDTIKFKKIFIEIGFGSGRHLLYQARKNEDTLVIGIEVYKPCIEQVAKLAMVENLNNILLLNSDARIIFSLIKTGSIDKVFMHFPVPWEKAEHRRVISENFAKETKRILKQNGKFELRSDDRDYIDFSIKHFLNLPHSNLEIQKDINLQISSKYEDRWKKQQKNIYDMFFTNLEKNVFEDIKFDMDFDGKYDILAIKNSFKNITIKKESYFVHLENCYEKSDDEILIKLSLGAFYKPEHCYIFISSKKCEYFIKKPLATKENFMAHMALKEFLKKCHIL</sequence>
<feature type="binding site" evidence="7">
    <location>
        <position position="178"/>
    </location>
    <ligand>
        <name>S-adenosyl-L-methionine</name>
        <dbReference type="ChEBI" id="CHEBI:59789"/>
    </ligand>
</feature>
<evidence type="ECO:0000313" key="9">
    <source>
        <dbReference type="Proteomes" id="UP000254920"/>
    </source>
</evidence>
<dbReference type="GO" id="GO:0008176">
    <property type="term" value="F:tRNA (guanine(46)-N7)-methyltransferase activity"/>
    <property type="evidence" value="ECO:0007669"/>
    <property type="project" value="UniProtKB-UniRule"/>
</dbReference>
<dbReference type="NCBIfam" id="NF010719">
    <property type="entry name" value="PRK14121.1"/>
    <property type="match status" value="1"/>
</dbReference>
<evidence type="ECO:0000256" key="7">
    <source>
        <dbReference type="HAMAP-Rule" id="MF_01057"/>
    </source>
</evidence>
<feature type="binding site" evidence="7">
    <location>
        <position position="126"/>
    </location>
    <ligand>
        <name>S-adenosyl-L-methionine</name>
        <dbReference type="ChEBI" id="CHEBI:59789"/>
    </ligand>
</feature>
<gene>
    <name evidence="7 8" type="primary">trmB</name>
    <name evidence="8" type="ORF">NCTC12475_00419</name>
</gene>
<evidence type="ECO:0000256" key="1">
    <source>
        <dbReference type="ARBA" id="ARBA00000142"/>
    </source>
</evidence>
<accession>A0A381DHR1</accession>
<comment type="function">
    <text evidence="2 7">Catalyzes the formation of N(7)-methylguanine at position 46 (m7G46) in tRNA.</text>
</comment>
<dbReference type="PANTHER" id="PTHR23417:SF14">
    <property type="entry name" value="PENTACOTRIPEPTIDE-REPEAT REGION OF PRORP DOMAIN-CONTAINING PROTEIN"/>
    <property type="match status" value="1"/>
</dbReference>
<dbReference type="GO" id="GO:0043527">
    <property type="term" value="C:tRNA methyltransferase complex"/>
    <property type="evidence" value="ECO:0007669"/>
    <property type="project" value="TreeGrafter"/>
</dbReference>